<evidence type="ECO:0000256" key="8">
    <source>
        <dbReference type="RuleBase" id="RU364068"/>
    </source>
</evidence>
<evidence type="ECO:0000256" key="5">
    <source>
        <dbReference type="ARBA" id="ARBA00022801"/>
    </source>
</evidence>
<comment type="similarity">
    <text evidence="3 8">Belongs to the inositol monophosphatase superfamily.</text>
</comment>
<dbReference type="CDD" id="cd01639">
    <property type="entry name" value="IMPase"/>
    <property type="match status" value="1"/>
</dbReference>
<feature type="binding site" evidence="7">
    <location>
        <position position="83"/>
    </location>
    <ligand>
        <name>Mg(2+)</name>
        <dbReference type="ChEBI" id="CHEBI:18420"/>
        <label>1</label>
        <note>catalytic</note>
    </ligand>
</feature>
<name>A0A7S7SMX1_PALFE</name>
<accession>A0A7S7SMX1</accession>
<dbReference type="EC" id="3.1.3.25" evidence="8"/>
<gene>
    <name evidence="9" type="ORF">IRI77_05910</name>
</gene>
<keyword evidence="5 8" id="KW-0378">Hydrolase</keyword>
<keyword evidence="4 7" id="KW-0479">Metal-binding</keyword>
<dbReference type="EMBL" id="CP063849">
    <property type="protein sequence ID" value="QOY89485.1"/>
    <property type="molecule type" value="Genomic_DNA"/>
</dbReference>
<dbReference type="PRINTS" id="PR01959">
    <property type="entry name" value="SBIMPHPHTASE"/>
</dbReference>
<dbReference type="InterPro" id="IPR033942">
    <property type="entry name" value="IMPase"/>
</dbReference>
<evidence type="ECO:0000313" key="9">
    <source>
        <dbReference type="EMBL" id="QOY89485.1"/>
    </source>
</evidence>
<sequence>MASYLETAIDIAREAGALLSQHFNRGIAYDLKGEYDLVTEADRASEKLVVERLKNHFPTHSVLGEEGGLRESSSEYIWYVDPLDGTTNFAHSYPAFNVTLGLERAGELIAGVIFDPVRQEMFAAELGGGAFLNGRRIHASKAATLDVSLLATGFPSRKRHQSVNVHFFHQASMVTHGMRRSGSAAIDLAYVACGRLEGFWEFGLNPWDIAAGLLLVREAGGRTTDMHGGPAELHGPHIAVSNSLIHDELLALFSDVFAGRYRYPMPPVTG</sequence>
<dbReference type="InterPro" id="IPR020550">
    <property type="entry name" value="Inositol_monophosphatase_CS"/>
</dbReference>
<comment type="catalytic activity">
    <reaction evidence="1 8">
        <text>a myo-inositol phosphate + H2O = myo-inositol + phosphate</text>
        <dbReference type="Rhea" id="RHEA:24056"/>
        <dbReference type="ChEBI" id="CHEBI:15377"/>
        <dbReference type="ChEBI" id="CHEBI:17268"/>
        <dbReference type="ChEBI" id="CHEBI:43474"/>
        <dbReference type="ChEBI" id="CHEBI:84139"/>
        <dbReference type="EC" id="3.1.3.25"/>
    </reaction>
</comment>
<evidence type="ECO:0000256" key="6">
    <source>
        <dbReference type="ARBA" id="ARBA00022842"/>
    </source>
</evidence>
<feature type="binding site" evidence="7">
    <location>
        <position position="65"/>
    </location>
    <ligand>
        <name>Mg(2+)</name>
        <dbReference type="ChEBI" id="CHEBI:18420"/>
        <label>1</label>
        <note>catalytic</note>
    </ligand>
</feature>
<dbReference type="FunFam" id="3.30.540.10:FF:000003">
    <property type="entry name" value="Inositol-1-monophosphatase"/>
    <property type="match status" value="1"/>
</dbReference>
<evidence type="ECO:0000256" key="4">
    <source>
        <dbReference type="ARBA" id="ARBA00022723"/>
    </source>
</evidence>
<dbReference type="KEGG" id="pfer:IRI77_05910"/>
<dbReference type="Gene3D" id="3.40.190.80">
    <property type="match status" value="1"/>
</dbReference>
<dbReference type="GO" id="GO:0046872">
    <property type="term" value="F:metal ion binding"/>
    <property type="evidence" value="ECO:0007669"/>
    <property type="project" value="UniProtKB-KW"/>
</dbReference>
<protein>
    <recommendedName>
        <fullName evidence="8">Inositol-1-monophosphatase</fullName>
        <ecNumber evidence="8">3.1.3.25</ecNumber>
    </recommendedName>
</protein>
<dbReference type="PANTHER" id="PTHR20854:SF4">
    <property type="entry name" value="INOSITOL-1-MONOPHOSPHATASE-RELATED"/>
    <property type="match status" value="1"/>
</dbReference>
<proteinExistence type="inferred from homology"/>
<dbReference type="InterPro" id="IPR022337">
    <property type="entry name" value="Inositol_monophosphatase_SuhB"/>
</dbReference>
<dbReference type="InterPro" id="IPR020583">
    <property type="entry name" value="Inositol_monoP_metal-BS"/>
</dbReference>
<comment type="cofactor">
    <cofactor evidence="2 7 8">
        <name>Mg(2+)</name>
        <dbReference type="ChEBI" id="CHEBI:18420"/>
    </cofactor>
</comment>
<keyword evidence="6 7" id="KW-0460">Magnesium</keyword>
<evidence type="ECO:0000256" key="7">
    <source>
        <dbReference type="PIRSR" id="PIRSR600760-2"/>
    </source>
</evidence>
<dbReference type="GO" id="GO:0008934">
    <property type="term" value="F:inositol monophosphate 1-phosphatase activity"/>
    <property type="evidence" value="ECO:0007669"/>
    <property type="project" value="InterPro"/>
</dbReference>
<reference evidence="9 10" key="1">
    <citation type="submission" date="2020-10" db="EMBL/GenBank/DDBJ databases">
        <title>Complete genome sequence of Paludibaculum fermentans P105T, a facultatively anaerobic acidobacterium capable of dissimilatory Fe(III) reduction.</title>
        <authorList>
            <person name="Dedysh S.N."/>
            <person name="Beletsky A.V."/>
            <person name="Kulichevskaya I.S."/>
            <person name="Mardanov A.V."/>
            <person name="Ravin N.V."/>
        </authorList>
    </citation>
    <scope>NUCLEOTIDE SEQUENCE [LARGE SCALE GENOMIC DNA]</scope>
    <source>
        <strain evidence="9 10">P105</strain>
    </source>
</reference>
<dbReference type="InterPro" id="IPR000760">
    <property type="entry name" value="Inositol_monophosphatase-like"/>
</dbReference>
<organism evidence="9 10">
    <name type="scientific">Paludibaculum fermentans</name>
    <dbReference type="NCBI Taxonomy" id="1473598"/>
    <lineage>
        <taxon>Bacteria</taxon>
        <taxon>Pseudomonadati</taxon>
        <taxon>Acidobacteriota</taxon>
        <taxon>Terriglobia</taxon>
        <taxon>Bryobacterales</taxon>
        <taxon>Bryobacteraceae</taxon>
        <taxon>Paludibaculum</taxon>
    </lineage>
</organism>
<dbReference type="GO" id="GO:0046854">
    <property type="term" value="P:phosphatidylinositol phosphate biosynthetic process"/>
    <property type="evidence" value="ECO:0007669"/>
    <property type="project" value="InterPro"/>
</dbReference>
<feature type="binding site" evidence="7">
    <location>
        <position position="81"/>
    </location>
    <ligand>
        <name>Mg(2+)</name>
        <dbReference type="ChEBI" id="CHEBI:18420"/>
        <label>1</label>
        <note>catalytic</note>
    </ligand>
</feature>
<evidence type="ECO:0000256" key="2">
    <source>
        <dbReference type="ARBA" id="ARBA00001946"/>
    </source>
</evidence>
<dbReference type="PANTHER" id="PTHR20854">
    <property type="entry name" value="INOSITOL MONOPHOSPHATASE"/>
    <property type="match status" value="1"/>
</dbReference>
<dbReference type="PROSITE" id="PS00629">
    <property type="entry name" value="IMP_1"/>
    <property type="match status" value="1"/>
</dbReference>
<dbReference type="PROSITE" id="PS00630">
    <property type="entry name" value="IMP_2"/>
    <property type="match status" value="1"/>
</dbReference>
<dbReference type="PRINTS" id="PR00377">
    <property type="entry name" value="IMPHPHTASES"/>
</dbReference>
<keyword evidence="10" id="KW-1185">Reference proteome</keyword>
<dbReference type="GO" id="GO:0006020">
    <property type="term" value="P:inositol metabolic process"/>
    <property type="evidence" value="ECO:0007669"/>
    <property type="project" value="TreeGrafter"/>
</dbReference>
<evidence type="ECO:0000256" key="3">
    <source>
        <dbReference type="ARBA" id="ARBA00009759"/>
    </source>
</evidence>
<dbReference type="Proteomes" id="UP000593892">
    <property type="component" value="Chromosome"/>
</dbReference>
<feature type="binding site" evidence="7">
    <location>
        <position position="208"/>
    </location>
    <ligand>
        <name>Mg(2+)</name>
        <dbReference type="ChEBI" id="CHEBI:18420"/>
        <label>1</label>
        <note>catalytic</note>
    </ligand>
</feature>
<dbReference type="RefSeq" id="WP_194451147.1">
    <property type="nucleotide sequence ID" value="NZ_CP063849.1"/>
</dbReference>
<feature type="binding site" evidence="7">
    <location>
        <position position="84"/>
    </location>
    <ligand>
        <name>Mg(2+)</name>
        <dbReference type="ChEBI" id="CHEBI:18420"/>
        <label>1</label>
        <note>catalytic</note>
    </ligand>
</feature>
<dbReference type="Pfam" id="PF00459">
    <property type="entry name" value="Inositol_P"/>
    <property type="match status" value="1"/>
</dbReference>
<dbReference type="Gene3D" id="3.30.540.10">
    <property type="entry name" value="Fructose-1,6-Bisphosphatase, subunit A, domain 1"/>
    <property type="match status" value="1"/>
</dbReference>
<dbReference type="AlphaFoldDB" id="A0A7S7SMX1"/>
<dbReference type="GO" id="GO:0007165">
    <property type="term" value="P:signal transduction"/>
    <property type="evidence" value="ECO:0007669"/>
    <property type="project" value="TreeGrafter"/>
</dbReference>
<evidence type="ECO:0000256" key="1">
    <source>
        <dbReference type="ARBA" id="ARBA00001033"/>
    </source>
</evidence>
<dbReference type="SUPFAM" id="SSF56655">
    <property type="entry name" value="Carbohydrate phosphatase"/>
    <property type="match status" value="1"/>
</dbReference>
<evidence type="ECO:0000313" key="10">
    <source>
        <dbReference type="Proteomes" id="UP000593892"/>
    </source>
</evidence>